<name>A0A380DJQ5_STAAU</name>
<sequence length="77" mass="9396">MVDKVMYRLNIKPYDNDYGNMINRLLYPDESLFNNEFCYELWKEINLDESIQYFKYHMNKVKFDTVIGEKTEEPLKG</sequence>
<dbReference type="AlphaFoldDB" id="A0A380DJQ5"/>
<dbReference type="Proteomes" id="UP000255091">
    <property type="component" value="Unassembled WGS sequence"/>
</dbReference>
<reference evidence="1 2" key="1">
    <citation type="submission" date="2018-06" db="EMBL/GenBank/DDBJ databases">
        <authorList>
            <consortium name="Pathogen Informatics"/>
            <person name="Doyle S."/>
        </authorList>
    </citation>
    <scope>NUCLEOTIDE SEQUENCE [LARGE SCALE GENOMIC DNA]</scope>
    <source>
        <strain evidence="1 2">NCTC6133</strain>
    </source>
</reference>
<accession>A0A380DJQ5</accession>
<evidence type="ECO:0000313" key="2">
    <source>
        <dbReference type="Proteomes" id="UP000255091"/>
    </source>
</evidence>
<gene>
    <name evidence="1" type="ORF">NCTC6133_00036</name>
</gene>
<protein>
    <submittedName>
        <fullName evidence="1">Uncharacterized protein</fullName>
    </submittedName>
</protein>
<dbReference type="EMBL" id="UHAP01000001">
    <property type="protein sequence ID" value="SUK27159.1"/>
    <property type="molecule type" value="Genomic_DNA"/>
</dbReference>
<evidence type="ECO:0000313" key="1">
    <source>
        <dbReference type="EMBL" id="SUK27159.1"/>
    </source>
</evidence>
<organism evidence="1 2">
    <name type="scientific">Staphylococcus aureus</name>
    <dbReference type="NCBI Taxonomy" id="1280"/>
    <lineage>
        <taxon>Bacteria</taxon>
        <taxon>Bacillati</taxon>
        <taxon>Bacillota</taxon>
        <taxon>Bacilli</taxon>
        <taxon>Bacillales</taxon>
        <taxon>Staphylococcaceae</taxon>
        <taxon>Staphylococcus</taxon>
    </lineage>
</organism>
<proteinExistence type="predicted"/>